<dbReference type="EMBL" id="LN714484">
    <property type="protein sequence ID" value="CEL68533.1"/>
    <property type="molecule type" value="Genomic_DNA"/>
</dbReference>
<feature type="compositionally biased region" description="Low complexity" evidence="1">
    <location>
        <begin position="1511"/>
        <end position="1522"/>
    </location>
</feature>
<dbReference type="eggNOG" id="ENOG502QZEI">
    <property type="taxonomic scope" value="Eukaryota"/>
</dbReference>
<feature type="compositionally biased region" description="Basic and acidic residues" evidence="1">
    <location>
        <begin position="1981"/>
        <end position="1990"/>
    </location>
</feature>
<feature type="compositionally biased region" description="Low complexity" evidence="1">
    <location>
        <begin position="1485"/>
        <end position="1504"/>
    </location>
</feature>
<evidence type="ECO:0000313" key="4">
    <source>
        <dbReference type="Proteomes" id="UP000007494"/>
    </source>
</evidence>
<dbReference type="VEuPathDB" id="ToxoDB:NCLIV_042860"/>
<feature type="region of interest" description="Disordered" evidence="1">
    <location>
        <begin position="1976"/>
        <end position="1999"/>
    </location>
</feature>
<reference evidence="2" key="2">
    <citation type="submission" date="2011-03" db="EMBL/GenBank/DDBJ databases">
        <title>Comparative genomics and transcriptomics of Neospora caninum and Toxoplasma gondii.</title>
        <authorList>
            <person name="Reid A.J."/>
            <person name="Sohal A."/>
            <person name="Harris D."/>
            <person name="Quail M."/>
            <person name="Sanders M."/>
            <person name="Berriman M."/>
            <person name="Wastling J.M."/>
            <person name="Pain A."/>
        </authorList>
    </citation>
    <scope>NUCLEOTIDE SEQUENCE</scope>
    <source>
        <strain evidence="2">Liverpool</strain>
    </source>
</reference>
<reference evidence="3" key="4">
    <citation type="journal article" date="2015" name="PLoS ONE">
        <title>Comprehensive Evaluation of Toxoplasma gondii VEG and Neospora caninum LIV Genomes with Tachyzoite Stage Transcriptome and Proteome Defines Novel Transcript Features.</title>
        <authorList>
            <person name="Ramaprasad A."/>
            <person name="Mourier T."/>
            <person name="Naeem R."/>
            <person name="Malas T.B."/>
            <person name="Moussa E."/>
            <person name="Panigrahi A."/>
            <person name="Vermont S.J."/>
            <person name="Otto T.D."/>
            <person name="Wastling J."/>
            <person name="Pain A."/>
        </authorList>
    </citation>
    <scope>NUCLEOTIDE SEQUENCE</scope>
    <source>
        <strain evidence="3">Liverpool</strain>
    </source>
</reference>
<feature type="compositionally biased region" description="Low complexity" evidence="1">
    <location>
        <begin position="40"/>
        <end position="73"/>
    </location>
</feature>
<protein>
    <submittedName>
        <fullName evidence="3">HEAT repeat-containing protein</fullName>
    </submittedName>
</protein>
<feature type="region of interest" description="Disordered" evidence="1">
    <location>
        <begin position="1142"/>
        <end position="1179"/>
    </location>
</feature>
<proteinExistence type="predicted"/>
<evidence type="ECO:0000313" key="2">
    <source>
        <dbReference type="EMBL" id="CBZ51219.1"/>
    </source>
</evidence>
<reference evidence="4" key="3">
    <citation type="journal article" date="2012" name="PLoS Pathog.">
        <title>Comparative genomics of the apicomplexan parasites Toxoplasma gondii and Neospora caninum: Coccidia differing in host range and transmission strategy.</title>
        <authorList>
            <person name="Reid A.J."/>
            <person name="Vermont S.J."/>
            <person name="Cotton J.A."/>
            <person name="Harris D."/>
            <person name="Hill-Cawthorne G.A."/>
            <person name="Konen-Waisman S."/>
            <person name="Latham S.M."/>
            <person name="Mourier T."/>
            <person name="Norton R."/>
            <person name="Quail M.A."/>
            <person name="Sanders M."/>
            <person name="Shanmugam D."/>
            <person name="Sohal A."/>
            <person name="Wasmuth J.D."/>
            <person name="Brunk B."/>
            <person name="Grigg M.E."/>
            <person name="Howard J.C."/>
            <person name="Parkinson J."/>
            <person name="Roos D.S."/>
            <person name="Trees A.J."/>
            <person name="Berriman M."/>
            <person name="Pain A."/>
            <person name="Wastling J.M."/>
        </authorList>
    </citation>
    <scope>NUCLEOTIDE SEQUENCE [LARGE SCALE GENOMIC DNA]</scope>
    <source>
        <strain evidence="4">Liverpool</strain>
    </source>
</reference>
<sequence length="2413" mass="257039">MAGQEAQSASSTAPGAPPESSRDQVPSSAPPGPGFPQILPVPQVAAPASAARCHASPQGQPSRGESVSRGGSSATAPGNSEASAFPTTGNRTRGSVTASGIKVLSLPEPGRAQKQTVSRPDLLSRRPHQYVDIRELRKTVPHEPGPLILPPPAQVGGGPVPGAVPTWPGVHLDAALLGQKSKSEGLTTGFVFPSELTPSTSSLVATPVAFVPPSFSLATGVSGLAATASSLRWTASVGVSSGGRVHQALPAFAAPPGSAGYPLSHARMPGGGLVYFLTSGVNESALDGTLIDAGTRLPLGSASPSHATGGTRGEAFPPNAGIRAHRTLLGTGRQQEENGAEGALSEENMADGGTNEGEECRGADGATESGQAPVPVVPRLIAHVALMQQLMPSLLDDRPAHQLQSVEALNALLRHSKKTLLQWLGRGAFLSAASSPSRCASRSSTDTLGSSGMQTLSPVSFSGGSLPPPGLDCLFMSVRVSLLHLIAGDLLTSAEVADRCAAARCLSLVAELAAVGAVCTGPATLAALLTQNKSGRRNRKRLASEAAKSPAVVLDVASRAREEIAAQAKQGKSFPKREGSGCGRGSFPGVVEAGGVRWTEAELEACEGASTVVRCCLVLLAHMTADGSTVGRLAALAALTSLVPYMSQEMALASLQRPSFPPTTSSPLARLRILLHTDLAAATERATLAAKTAYQKLLGTSPTRVSASSLRLAVAGVLAGEGESAHRARHTVAGQELQAEISQLPLPVGWLLLSLDDSDFRVRQAAFVLLLRLLESYTQAGAVTESERKSQPRSDAFPQAVQLLIWDYLSDQRQTVQAAAAAILPPLSLTIPLRDGAFRRAIFPLLHAKKKSTRMIFLRTLPLCQTLNARGRKVEVQGLLRCPYSREDEHEIAACVAEVVFAAYHGLWDKIAQREETGGRDGDGTRRNLTEKTREEEREKEEEMLHVFRILAPPSLRKRTELALATNWGRRAWELRLLPLMRRDTLFGLRQKRGQDEAQNSALASPAGRRTSPEEGEQGDATNEGGRTKANVGPERKVFLSPSLLLKKQREAEDNRLVRVLPLDVQLSMPETSLQFSLALQHVLPTDSIERQLAAADCLLSHLEDEEERPERDALSQQPGRRLDSGCSPNLVLGDADAGAKIRGQAADPGTPIPPPPALQRRDSDMSVESGEETKKCSLQDGPLGLRLEAFLPRRLEKRFPRPATQKRSFSRLFGEREDPGSPPAAAFSLLDRTLSRRARASGATKQDLSSSVPTLLNSELWRLLHSEIPCRAGTCRQAMRSMRPVLALPHSFPFSPLVRGPKASSQSASGALAASRPVESLFSLASFEDEEERLFRFVERRAATRKKGGRAGPGRSPGSGEKSWNAKAKNQASCPKTKAASGPSDGDDRETDCDRPTRLPLLPSTSLSDVLVLAVLERERGRARATQRAKREGESHDEEAESARKRLGATTVPDSPIQDGTVLGKPAAKRPRLSLFSFSSLNASKSASKTAPTSNGKESLFAGPSPPAPSFLSSPRPASSGVHDGQEGSLAVKRESSQLAVSVRRRPGASLCLPSAAAPVRAQLTIRASTWASKDDAARARKRSLSPACFSFLLGGQQKRREREASFGGLLAENGEREEPGVWGAEDESSWRSLLNRGDESETATEPLTRTLELRPPAWSCLIRMLCREAFLRERSLLFFALSRFRSKQRRASHLPSERKDSSAALAPVSRTGALSLSSLARMYVRARKAGASPASLAASLPRSFCVWRNVLVSSRLQAIAATALLASPSLFISPPDLLPHSRLLGLLSRASFLRDFTCPEGLQGDSRLAGRLPRAWEAHGAPSGHSRVTTETRAASSLAISLSSLSFPFAVSLACPNWEIALEAYMHQSVIASTGLAALLPVEGRDPPPREGRSLRSSCVFSPFYDSSGKLALGAGLAGSDMSRLLVAEALASLVPRPLRFSCSKGAVVWLEATVDLFSLGEASGGASVAEASHARRLAAPERERGGDADTGDSRTNSQLGAQVRGVCCLQSGRTAGRGLEGKRGGLWELSGEARTADASRAREGPGARKSSRDLELVLCVRGPTPLEVTARTGQSVSDEESEGFQVRVSSAGSSPSLACRPASHAVETASCAGKSEGARDRAKTTGTRGSGEANSFAPFPRQPPSLLVRAVLAGTSRNTLSPFCRFNPEDKRSSRARFGPGLAETWSGGWTLPGGGVVELWSRCGGREKRCEGSSLATCLLKQKHEARGAFSPERRYAQPISRNPPGQTGTASLGSCAARASASECIGSPRPSRKRTSWLDSSGSDDWKVSYIRKRPRRFSISPASSAVVPLFAPGAELAFNRRAGGLQWIRERKAAVSRRRQQCMDLVVCALCPTRRFERRSEPQRETSSSMSCARGAFTTIDERMRRDAKVLVSVSDAKRIWLQPEWI</sequence>
<feature type="region of interest" description="Disordered" evidence="1">
    <location>
        <begin position="1344"/>
        <end position="1402"/>
    </location>
</feature>
<feature type="region of interest" description="Disordered" evidence="1">
    <location>
        <begin position="2111"/>
        <end position="2143"/>
    </location>
</feature>
<name>F0VC85_NEOCL</name>
<dbReference type="Proteomes" id="UP000007494">
    <property type="component" value="Chromosome IX"/>
</dbReference>
<feature type="region of interest" description="Disordered" evidence="1">
    <location>
        <begin position="1"/>
        <end position="96"/>
    </location>
</feature>
<evidence type="ECO:0000313" key="3">
    <source>
        <dbReference type="EMBL" id="CEL68533.1"/>
    </source>
</evidence>
<keyword evidence="4" id="KW-1185">Reference proteome</keyword>
<dbReference type="RefSeq" id="XP_003881252.1">
    <property type="nucleotide sequence ID" value="XM_003881203.1"/>
</dbReference>
<dbReference type="OMA" id="STRMIFL"/>
<feature type="region of interest" description="Disordered" evidence="1">
    <location>
        <begin position="1104"/>
        <end position="1130"/>
    </location>
</feature>
<feature type="region of interest" description="Disordered" evidence="1">
    <location>
        <begin position="1422"/>
        <end position="1469"/>
    </location>
</feature>
<feature type="region of interest" description="Disordered" evidence="1">
    <location>
        <begin position="1485"/>
        <end position="1539"/>
    </location>
</feature>
<dbReference type="OrthoDB" id="332203at2759"/>
<feature type="region of interest" description="Disordered" evidence="1">
    <location>
        <begin position="331"/>
        <end position="371"/>
    </location>
</feature>
<reference evidence="2" key="1">
    <citation type="submission" date="2011-02" db="EMBL/GenBank/DDBJ databases">
        <authorList>
            <person name="Aslett M."/>
        </authorList>
    </citation>
    <scope>NUCLEOTIDE SEQUENCE</scope>
    <source>
        <strain evidence="2">Liverpool</strain>
    </source>
</reference>
<feature type="region of interest" description="Disordered" evidence="1">
    <location>
        <begin position="2268"/>
        <end position="2288"/>
    </location>
</feature>
<organism evidence="2 4">
    <name type="scientific">Neospora caninum (strain Liverpool)</name>
    <dbReference type="NCBI Taxonomy" id="572307"/>
    <lineage>
        <taxon>Eukaryota</taxon>
        <taxon>Sar</taxon>
        <taxon>Alveolata</taxon>
        <taxon>Apicomplexa</taxon>
        <taxon>Conoidasida</taxon>
        <taxon>Coccidia</taxon>
        <taxon>Eucoccidiorida</taxon>
        <taxon>Eimeriorina</taxon>
        <taxon>Sarcocystidae</taxon>
        <taxon>Neospora</taxon>
    </lineage>
</organism>
<evidence type="ECO:0000256" key="1">
    <source>
        <dbReference type="SAM" id="MobiDB-lite"/>
    </source>
</evidence>
<dbReference type="EMBL" id="FR823385">
    <property type="protein sequence ID" value="CBZ51219.1"/>
    <property type="molecule type" value="Genomic_DNA"/>
</dbReference>
<dbReference type="GeneID" id="13440204"/>
<feature type="region of interest" description="Disordered" evidence="1">
    <location>
        <begin position="991"/>
        <end position="1034"/>
    </location>
</feature>
<dbReference type="InParanoid" id="F0VC85"/>
<dbReference type="InterPro" id="IPR016024">
    <property type="entry name" value="ARM-type_fold"/>
</dbReference>
<dbReference type="SUPFAM" id="SSF48371">
    <property type="entry name" value="ARM repeat"/>
    <property type="match status" value="1"/>
</dbReference>
<accession>F0VC85</accession>
<feature type="region of interest" description="Disordered" evidence="1">
    <location>
        <begin position="915"/>
        <end position="940"/>
    </location>
</feature>
<feature type="compositionally biased region" description="Polar residues" evidence="1">
    <location>
        <begin position="1"/>
        <end position="13"/>
    </location>
</feature>
<gene>
    <name evidence="3" type="ORF">BN1204_042860</name>
    <name evidence="2" type="ORF">NCLIV_042860</name>
</gene>
<feature type="compositionally biased region" description="Polar residues" evidence="1">
    <location>
        <begin position="74"/>
        <end position="96"/>
    </location>
</feature>